<evidence type="ECO:0000256" key="1">
    <source>
        <dbReference type="ARBA" id="ARBA00001947"/>
    </source>
</evidence>
<dbReference type="CDD" id="cd06254">
    <property type="entry name" value="M14_ASTE_ASPA-like"/>
    <property type="match status" value="1"/>
</dbReference>
<reference evidence="6 7" key="1">
    <citation type="submission" date="2011-11" db="EMBL/GenBank/DDBJ databases">
        <title>The Noncontiguous Finished genome of Desulfosporosinus youngiae DSM 17734.</title>
        <authorList>
            <consortium name="US DOE Joint Genome Institute (JGI-PGF)"/>
            <person name="Lucas S."/>
            <person name="Han J."/>
            <person name="Lapidus A."/>
            <person name="Cheng J.-F."/>
            <person name="Goodwin L."/>
            <person name="Pitluck S."/>
            <person name="Peters L."/>
            <person name="Ovchinnikova G."/>
            <person name="Lu M."/>
            <person name="Land M.L."/>
            <person name="Hauser L."/>
            <person name="Pester M."/>
            <person name="Spring S."/>
            <person name="Ollivier B."/>
            <person name="Rattei T."/>
            <person name="Klenk H.-P."/>
            <person name="Wagner M."/>
            <person name="Loy A."/>
            <person name="Woyke T.J."/>
        </authorList>
    </citation>
    <scope>NUCLEOTIDE SEQUENCE [LARGE SCALE GENOMIC DNA]</scope>
    <source>
        <strain evidence="6 7">DSM 17734</strain>
    </source>
</reference>
<feature type="domain" description="Succinylglutamate desuccinylase/Aspartoacylase catalytic" evidence="5">
    <location>
        <begin position="41"/>
        <end position="214"/>
    </location>
</feature>
<protein>
    <submittedName>
        <fullName evidence="6">Putative deacylase</fullName>
    </submittedName>
</protein>
<dbReference type="Pfam" id="PF24827">
    <property type="entry name" value="AstE_AspA_cat"/>
    <property type="match status" value="1"/>
</dbReference>
<comment type="cofactor">
    <cofactor evidence="1">
        <name>Zn(2+)</name>
        <dbReference type="ChEBI" id="CHEBI:29105"/>
    </cofactor>
</comment>
<accession>H5Y4M2</accession>
<evidence type="ECO:0000256" key="3">
    <source>
        <dbReference type="ARBA" id="ARBA00022801"/>
    </source>
</evidence>
<dbReference type="STRING" id="768710.DesyoDRAFT_2554"/>
<dbReference type="InterPro" id="IPR043795">
    <property type="entry name" value="N-alpha-Ac-DABA-like"/>
</dbReference>
<dbReference type="SUPFAM" id="SSF53187">
    <property type="entry name" value="Zn-dependent exopeptidases"/>
    <property type="match status" value="1"/>
</dbReference>
<dbReference type="AlphaFoldDB" id="H5Y4M2"/>
<dbReference type="HOGENOM" id="CLU_035605_0_0_9"/>
<keyword evidence="3" id="KW-0378">Hydrolase</keyword>
<sequence>MEMFELCGHRIPPNEKKQIVIHPNIPDYEIPATVICGGGEGMTLLVTAGIHSGEYPGVAAAIRLARELDPAGINGRLVLVHSVNTSGFWAKSPGRVPEDGANLNANYPGNPQGGAGDRIADYFVRQVFPQVDFIVDLHSGGGMEPLTPCLFFPAAAGEEVRRISLAAARATDIPYLIASTAKTGEYSYAAQQGIAGLLLERGSCGLCKEEWIEAYCRDLRLLLAHFKMLALKKPEPICSKKVYGETIYLSAEDRGLWYPQVEENRMIKKGDLLGYMEDFYGKRLREYRAEDDGTVFYYSGGLAVLQGDPLVAYGLERSVES</sequence>
<dbReference type="InterPro" id="IPR055438">
    <property type="entry name" value="AstE_AspA_cat"/>
</dbReference>
<dbReference type="InterPro" id="IPR053138">
    <property type="entry name" value="N-alpha-Ac-DABA_deacetylase"/>
</dbReference>
<dbReference type="PANTHER" id="PTHR37326">
    <property type="entry name" value="BLL3975 PROTEIN"/>
    <property type="match status" value="1"/>
</dbReference>
<dbReference type="PANTHER" id="PTHR37326:SF1">
    <property type="entry name" value="BLL3975 PROTEIN"/>
    <property type="match status" value="1"/>
</dbReference>
<evidence type="ECO:0000259" key="5">
    <source>
        <dbReference type="Pfam" id="PF24827"/>
    </source>
</evidence>
<dbReference type="GO" id="GO:0016811">
    <property type="term" value="F:hydrolase activity, acting on carbon-nitrogen (but not peptide) bonds, in linear amides"/>
    <property type="evidence" value="ECO:0007669"/>
    <property type="project" value="InterPro"/>
</dbReference>
<dbReference type="GO" id="GO:0046872">
    <property type="term" value="F:metal ion binding"/>
    <property type="evidence" value="ECO:0007669"/>
    <property type="project" value="UniProtKB-KW"/>
</dbReference>
<dbReference type="EMBL" id="CM001441">
    <property type="protein sequence ID" value="EHQ89620.1"/>
    <property type="molecule type" value="Genomic_DNA"/>
</dbReference>
<name>H5Y4M2_9FIRM</name>
<evidence type="ECO:0000256" key="4">
    <source>
        <dbReference type="ARBA" id="ARBA00022833"/>
    </source>
</evidence>
<gene>
    <name evidence="6" type="ORF">DesyoDRAFT_2554</name>
</gene>
<organism evidence="6 7">
    <name type="scientific">Desulfosporosinus youngiae DSM 17734</name>
    <dbReference type="NCBI Taxonomy" id="768710"/>
    <lineage>
        <taxon>Bacteria</taxon>
        <taxon>Bacillati</taxon>
        <taxon>Bacillota</taxon>
        <taxon>Clostridia</taxon>
        <taxon>Eubacteriales</taxon>
        <taxon>Desulfitobacteriaceae</taxon>
        <taxon>Desulfosporosinus</taxon>
    </lineage>
</organism>
<proteinExistence type="predicted"/>
<dbReference type="Proteomes" id="UP000005104">
    <property type="component" value="Chromosome"/>
</dbReference>
<dbReference type="eggNOG" id="COG3608">
    <property type="taxonomic scope" value="Bacteria"/>
</dbReference>
<dbReference type="PIRSF" id="PIRSF039012">
    <property type="entry name" value="ASP"/>
    <property type="match status" value="1"/>
</dbReference>
<dbReference type="GO" id="GO:0016788">
    <property type="term" value="F:hydrolase activity, acting on ester bonds"/>
    <property type="evidence" value="ECO:0007669"/>
    <property type="project" value="InterPro"/>
</dbReference>
<keyword evidence="7" id="KW-1185">Reference proteome</keyword>
<evidence type="ECO:0000313" key="6">
    <source>
        <dbReference type="EMBL" id="EHQ89620.1"/>
    </source>
</evidence>
<keyword evidence="4" id="KW-0862">Zinc</keyword>
<evidence type="ECO:0000313" key="7">
    <source>
        <dbReference type="Proteomes" id="UP000005104"/>
    </source>
</evidence>
<dbReference type="Gene3D" id="3.40.630.10">
    <property type="entry name" value="Zn peptidases"/>
    <property type="match status" value="1"/>
</dbReference>
<keyword evidence="2" id="KW-0479">Metal-binding</keyword>
<evidence type="ECO:0000256" key="2">
    <source>
        <dbReference type="ARBA" id="ARBA00022723"/>
    </source>
</evidence>